<dbReference type="Gene3D" id="2.60.40.10">
    <property type="entry name" value="Immunoglobulins"/>
    <property type="match status" value="1"/>
</dbReference>
<keyword evidence="8" id="KW-1185">Reference proteome</keyword>
<dbReference type="Proteomes" id="UP001614394">
    <property type="component" value="Unassembled WGS sequence"/>
</dbReference>
<dbReference type="Gene3D" id="3.60.21.10">
    <property type="match status" value="1"/>
</dbReference>
<dbReference type="SUPFAM" id="SSF49265">
    <property type="entry name" value="Fibronectin type III"/>
    <property type="match status" value="1"/>
</dbReference>
<dbReference type="InterPro" id="IPR013783">
    <property type="entry name" value="Ig-like_fold"/>
</dbReference>
<feature type="signal peptide" evidence="4">
    <location>
        <begin position="1"/>
        <end position="33"/>
    </location>
</feature>
<keyword evidence="2" id="KW-0378">Hydrolase</keyword>
<evidence type="ECO:0000259" key="5">
    <source>
        <dbReference type="PROSITE" id="PS50022"/>
    </source>
</evidence>
<dbReference type="PANTHER" id="PTHR22953">
    <property type="entry name" value="ACID PHOSPHATASE RELATED"/>
    <property type="match status" value="1"/>
</dbReference>
<keyword evidence="2" id="KW-0326">Glycosidase</keyword>
<dbReference type="SMART" id="SM00231">
    <property type="entry name" value="FA58C"/>
    <property type="match status" value="1"/>
</dbReference>
<dbReference type="SMART" id="SM00060">
    <property type="entry name" value="FN3"/>
    <property type="match status" value="1"/>
</dbReference>
<dbReference type="EMBL" id="JBITYG010000004">
    <property type="protein sequence ID" value="MFI9102191.1"/>
    <property type="molecule type" value="Genomic_DNA"/>
</dbReference>
<organism evidence="7 8">
    <name type="scientific">Streptomyces fildesensis</name>
    <dbReference type="NCBI Taxonomy" id="375757"/>
    <lineage>
        <taxon>Bacteria</taxon>
        <taxon>Bacillati</taxon>
        <taxon>Actinomycetota</taxon>
        <taxon>Actinomycetes</taxon>
        <taxon>Kitasatosporales</taxon>
        <taxon>Streptomycetaceae</taxon>
        <taxon>Streptomyces</taxon>
    </lineage>
</organism>
<dbReference type="InterPro" id="IPR039331">
    <property type="entry name" value="PAPs-like"/>
</dbReference>
<evidence type="ECO:0000256" key="1">
    <source>
        <dbReference type="ARBA" id="ARBA00022729"/>
    </source>
</evidence>
<proteinExistence type="predicted"/>
<dbReference type="CDD" id="cd00063">
    <property type="entry name" value="FN3"/>
    <property type="match status" value="1"/>
</dbReference>
<dbReference type="Gene3D" id="2.60.120.260">
    <property type="entry name" value="Galactose-binding domain-like"/>
    <property type="match status" value="1"/>
</dbReference>
<dbReference type="Pfam" id="PF00754">
    <property type="entry name" value="F5_F8_type_C"/>
    <property type="match status" value="1"/>
</dbReference>
<dbReference type="InterPro" id="IPR004843">
    <property type="entry name" value="Calcineurin-like_PHP"/>
</dbReference>
<reference evidence="7 8" key="1">
    <citation type="submission" date="2024-10" db="EMBL/GenBank/DDBJ databases">
        <title>The Natural Products Discovery Center: Release of the First 8490 Sequenced Strains for Exploring Actinobacteria Biosynthetic Diversity.</title>
        <authorList>
            <person name="Kalkreuter E."/>
            <person name="Kautsar S.A."/>
            <person name="Yang D."/>
            <person name="Bader C.D."/>
            <person name="Teijaro C.N."/>
            <person name="Fluegel L."/>
            <person name="Davis C.M."/>
            <person name="Simpson J.R."/>
            <person name="Lauterbach L."/>
            <person name="Steele A.D."/>
            <person name="Gui C."/>
            <person name="Meng S."/>
            <person name="Li G."/>
            <person name="Viehrig K."/>
            <person name="Ye F."/>
            <person name="Su P."/>
            <person name="Kiefer A.F."/>
            <person name="Nichols A."/>
            <person name="Cepeda A.J."/>
            <person name="Yan W."/>
            <person name="Fan B."/>
            <person name="Jiang Y."/>
            <person name="Adhikari A."/>
            <person name="Zheng C.-J."/>
            <person name="Schuster L."/>
            <person name="Cowan T.M."/>
            <person name="Smanski M.J."/>
            <person name="Chevrette M.G."/>
            <person name="De Carvalho L.P.S."/>
            <person name="Shen B."/>
        </authorList>
    </citation>
    <scope>NUCLEOTIDE SEQUENCE [LARGE SCALE GENOMIC DNA]</scope>
    <source>
        <strain evidence="7 8">NPDC053399</strain>
    </source>
</reference>
<dbReference type="SUPFAM" id="SSF49785">
    <property type="entry name" value="Galactose-binding domain-like"/>
    <property type="match status" value="1"/>
</dbReference>
<evidence type="ECO:0000256" key="4">
    <source>
        <dbReference type="SAM" id="SignalP"/>
    </source>
</evidence>
<dbReference type="InterPro" id="IPR003961">
    <property type="entry name" value="FN3_dom"/>
</dbReference>
<dbReference type="InterPro" id="IPR008979">
    <property type="entry name" value="Galactose-bd-like_sf"/>
</dbReference>
<dbReference type="InterPro" id="IPR036116">
    <property type="entry name" value="FN3_sf"/>
</dbReference>
<evidence type="ECO:0000256" key="2">
    <source>
        <dbReference type="ARBA" id="ARBA00023295"/>
    </source>
</evidence>
<keyword evidence="3" id="KW-0119">Carbohydrate metabolism</keyword>
<dbReference type="SUPFAM" id="SSF56300">
    <property type="entry name" value="Metallo-dependent phosphatases"/>
    <property type="match status" value="1"/>
</dbReference>
<dbReference type="PANTHER" id="PTHR22953:SF153">
    <property type="entry name" value="PURPLE ACID PHOSPHATASE"/>
    <property type="match status" value="1"/>
</dbReference>
<name>A0ABW8C9Y9_9ACTN</name>
<dbReference type="InterPro" id="IPR029052">
    <property type="entry name" value="Metallo-depent_PP-like"/>
</dbReference>
<dbReference type="RefSeq" id="WP_399649513.1">
    <property type="nucleotide sequence ID" value="NZ_JBITYG010000004.1"/>
</dbReference>
<evidence type="ECO:0000313" key="8">
    <source>
        <dbReference type="Proteomes" id="UP001614394"/>
    </source>
</evidence>
<feature type="domain" description="F5/8 type C" evidence="5">
    <location>
        <begin position="25"/>
        <end position="166"/>
    </location>
</feature>
<protein>
    <submittedName>
        <fullName evidence="7">Discoidin domain-containing protein</fullName>
    </submittedName>
</protein>
<dbReference type="InterPro" id="IPR000421">
    <property type="entry name" value="FA58C"/>
</dbReference>
<gene>
    <name evidence="7" type="ORF">ACIGXA_16860</name>
</gene>
<dbReference type="PROSITE" id="PS50853">
    <property type="entry name" value="FN3"/>
    <property type="match status" value="1"/>
</dbReference>
<dbReference type="Pfam" id="PF00041">
    <property type="entry name" value="fn3"/>
    <property type="match status" value="1"/>
</dbReference>
<feature type="chain" id="PRO_5046402363" evidence="4">
    <location>
        <begin position="34"/>
        <end position="529"/>
    </location>
</feature>
<keyword evidence="3" id="KW-0624">Polysaccharide degradation</keyword>
<evidence type="ECO:0000313" key="7">
    <source>
        <dbReference type="EMBL" id="MFI9102191.1"/>
    </source>
</evidence>
<evidence type="ECO:0000256" key="3">
    <source>
        <dbReference type="ARBA" id="ARBA00023326"/>
    </source>
</evidence>
<feature type="domain" description="Fibronectin type-III" evidence="6">
    <location>
        <begin position="177"/>
        <end position="262"/>
    </location>
</feature>
<evidence type="ECO:0000259" key="6">
    <source>
        <dbReference type="PROSITE" id="PS50853"/>
    </source>
</evidence>
<comment type="caution">
    <text evidence="7">The sequence shown here is derived from an EMBL/GenBank/DDBJ whole genome shotgun (WGS) entry which is preliminary data.</text>
</comment>
<sequence>MSLLLPARHRRLYGLVAALALLITLSASSSGFAAGDVLLSRGRPALSSSDESSSLNAAKAVDGNTATRWASEEGLDPQWIRVDLGAAHTLSRVHLDWEAAYGKAYRVEVSPDGSAWTKAYSTTTGDGGIDEVTLPAATSGRYVRVYGTARGTAYGYSLKEFEVYGPAGGPDTTAPTAPGNPRVTGTTATSVSLAWDASTDDVGVTGYQVARDGAVVATATGTTYTDTGRTQGTAYTYTVKAVDAAGNISAASAPVTGTPGQSTTSFTVVAAGDIADPGCAAGSNCGAENTAKRVEAINPDEVLTLGDNQYDTGSLSDFKKYYGTTWGRFLNKTHPSTGNHEYDDSTPAAGYKGYFGSRATPDGKTYYSWDRGGWHFVALDTEISMSATSAQGKWLEADLTKNTNGCVAAYWHRPLYSSGPQADMVSKPVWQILRAHGADLILNGHDHLYERFAPQNATGGADPAGVRELIVGTGGADSYGFESAQPNSQKRITDVKAVLKLTLTPTTYTGQLIRDNGSVLDTFGPVTCH</sequence>
<dbReference type="PROSITE" id="PS50022">
    <property type="entry name" value="FA58C_3"/>
    <property type="match status" value="1"/>
</dbReference>
<accession>A0ABW8C9Y9</accession>
<dbReference type="Pfam" id="PF00149">
    <property type="entry name" value="Metallophos"/>
    <property type="match status" value="1"/>
</dbReference>
<keyword evidence="1 4" id="KW-0732">Signal</keyword>